<reference evidence="9 10" key="1">
    <citation type="submission" date="2018-12" db="EMBL/GenBank/DDBJ databases">
        <authorList>
            <person name="Chong R.A."/>
        </authorList>
    </citation>
    <scope>NUCLEOTIDE SEQUENCE [LARGE SCALE GENOMIC DNA]</scope>
    <source>
        <strain evidence="9 10">Bca</strain>
    </source>
</reference>
<dbReference type="SUPFAM" id="SSF46565">
    <property type="entry name" value="Chaperone J-domain"/>
    <property type="match status" value="1"/>
</dbReference>
<dbReference type="InterPro" id="IPR036386">
    <property type="entry name" value="HscB_C_sf"/>
</dbReference>
<dbReference type="CDD" id="cd06257">
    <property type="entry name" value="DnaJ"/>
    <property type="match status" value="1"/>
</dbReference>
<feature type="domain" description="J" evidence="8">
    <location>
        <begin position="2"/>
        <end position="74"/>
    </location>
</feature>
<dbReference type="Pfam" id="PF00226">
    <property type="entry name" value="DnaJ"/>
    <property type="match status" value="1"/>
</dbReference>
<reference evidence="9 10" key="2">
    <citation type="submission" date="2019-05" db="EMBL/GenBank/DDBJ databases">
        <title>Genome evolution of the obligate endosymbiont Buchnera aphidicola.</title>
        <authorList>
            <person name="Moran N.A."/>
        </authorList>
    </citation>
    <scope>NUCLEOTIDE SEQUENCE [LARGE SCALE GENOMIC DNA]</scope>
    <source>
        <strain evidence="9 10">Bca</strain>
    </source>
</reference>
<evidence type="ECO:0000256" key="2">
    <source>
        <dbReference type="ARBA" id="ARBA00017570"/>
    </source>
</evidence>
<dbReference type="Gene3D" id="1.10.287.110">
    <property type="entry name" value="DnaJ domain"/>
    <property type="match status" value="1"/>
</dbReference>
<name>A0A4D6XXS9_9GAMM</name>
<dbReference type="Pfam" id="PF07743">
    <property type="entry name" value="HSCB_C"/>
    <property type="match status" value="1"/>
</dbReference>
<dbReference type="InterPro" id="IPR009073">
    <property type="entry name" value="HscB_oligo_C"/>
</dbReference>
<evidence type="ECO:0000256" key="3">
    <source>
        <dbReference type="ARBA" id="ARBA00023186"/>
    </source>
</evidence>
<dbReference type="GO" id="GO:0051087">
    <property type="term" value="F:protein-folding chaperone binding"/>
    <property type="evidence" value="ECO:0007669"/>
    <property type="project" value="InterPro"/>
</dbReference>
<organism evidence="9 10">
    <name type="scientific">Buchnera aphidicola</name>
    <name type="common">Brachycaudus cardui</name>
    <dbReference type="NCBI Taxonomy" id="557993"/>
    <lineage>
        <taxon>Bacteria</taxon>
        <taxon>Pseudomonadati</taxon>
        <taxon>Pseudomonadota</taxon>
        <taxon>Gammaproteobacteria</taxon>
        <taxon>Enterobacterales</taxon>
        <taxon>Erwiniaceae</taxon>
        <taxon>Buchnera</taxon>
    </lineage>
</organism>
<dbReference type="GO" id="GO:0006457">
    <property type="term" value="P:protein folding"/>
    <property type="evidence" value="ECO:0007669"/>
    <property type="project" value="UniProtKB-UniRule"/>
</dbReference>
<sequence length="174" mass="20969">MNYFTLLNVPQQFNIDKKILTENFYKLQLKFHPDLFMNDCSLKKKIVLEQSIKINKGYKILKHSSSRAIYLLYLNGFEISKETILLKNQDFLIKYFSLYEELDDLKKNNFDKTKLNIFLTKIEKKIENYKIMIDIEFKNNNYDKTVQIISKFLFFKKIKTNLKKEEGIFLGYIN</sequence>
<dbReference type="SUPFAM" id="SSF47144">
    <property type="entry name" value="HSC20 (HSCB), C-terminal oligomerisation domain"/>
    <property type="match status" value="1"/>
</dbReference>
<protein>
    <recommendedName>
        <fullName evidence="2 7">Co-chaperone protein HscB</fullName>
    </recommendedName>
    <alternativeName>
        <fullName evidence="6 7">Hsc20</fullName>
    </alternativeName>
</protein>
<comment type="subunit">
    <text evidence="5 7">Interacts with HscA and stimulates its ATPase activity. Interacts with IscU.</text>
</comment>
<dbReference type="InterPro" id="IPR001623">
    <property type="entry name" value="DnaJ_domain"/>
</dbReference>
<evidence type="ECO:0000256" key="1">
    <source>
        <dbReference type="ARBA" id="ARBA00010476"/>
    </source>
</evidence>
<evidence type="ECO:0000256" key="4">
    <source>
        <dbReference type="ARBA" id="ARBA00025596"/>
    </source>
</evidence>
<proteinExistence type="inferred from homology"/>
<accession>A0A4D6XXS9</accession>
<dbReference type="GO" id="GO:0001671">
    <property type="term" value="F:ATPase activator activity"/>
    <property type="evidence" value="ECO:0007669"/>
    <property type="project" value="InterPro"/>
</dbReference>
<dbReference type="GO" id="GO:0044571">
    <property type="term" value="P:[2Fe-2S] cluster assembly"/>
    <property type="evidence" value="ECO:0007669"/>
    <property type="project" value="InterPro"/>
</dbReference>
<evidence type="ECO:0000256" key="6">
    <source>
        <dbReference type="ARBA" id="ARBA00030734"/>
    </source>
</evidence>
<dbReference type="InterPro" id="IPR004640">
    <property type="entry name" value="HscB"/>
</dbReference>
<gene>
    <name evidence="7 9" type="primary">hscB</name>
    <name evidence="9" type="ORF">D9V67_03115</name>
</gene>
<evidence type="ECO:0000259" key="8">
    <source>
        <dbReference type="PROSITE" id="PS50076"/>
    </source>
</evidence>
<dbReference type="Proteomes" id="UP000298594">
    <property type="component" value="Chromosome"/>
</dbReference>
<dbReference type="InterPro" id="IPR036869">
    <property type="entry name" value="J_dom_sf"/>
</dbReference>
<dbReference type="AlphaFoldDB" id="A0A4D6XXS9"/>
<evidence type="ECO:0000313" key="10">
    <source>
        <dbReference type="Proteomes" id="UP000298594"/>
    </source>
</evidence>
<comment type="similarity">
    <text evidence="1 7">Belongs to the HscB family.</text>
</comment>
<evidence type="ECO:0000313" key="9">
    <source>
        <dbReference type="EMBL" id="QCI20719.1"/>
    </source>
</evidence>
<dbReference type="EMBL" id="CP034879">
    <property type="protein sequence ID" value="QCI20719.1"/>
    <property type="molecule type" value="Genomic_DNA"/>
</dbReference>
<dbReference type="PROSITE" id="PS50076">
    <property type="entry name" value="DNAJ_2"/>
    <property type="match status" value="1"/>
</dbReference>
<dbReference type="GO" id="GO:0051259">
    <property type="term" value="P:protein complex oligomerization"/>
    <property type="evidence" value="ECO:0007669"/>
    <property type="project" value="InterPro"/>
</dbReference>
<dbReference type="Gene3D" id="1.20.1280.20">
    <property type="entry name" value="HscB, C-terminal domain"/>
    <property type="match status" value="1"/>
</dbReference>
<dbReference type="OrthoDB" id="287587at2"/>
<dbReference type="PANTHER" id="PTHR14021">
    <property type="entry name" value="IRON-SULFUR CLUSTER CO-CHAPERONE PROTEIN HSCB"/>
    <property type="match status" value="1"/>
</dbReference>
<dbReference type="HAMAP" id="MF_00682">
    <property type="entry name" value="HscB"/>
    <property type="match status" value="1"/>
</dbReference>
<comment type="function">
    <text evidence="4 7">Co-chaperone involved in the maturation of iron-sulfur cluster-containing proteins. Seems to help targeting proteins to be folded toward HscA.</text>
</comment>
<dbReference type="PANTHER" id="PTHR14021:SF15">
    <property type="entry name" value="IRON-SULFUR CLUSTER CO-CHAPERONE PROTEIN HSCB"/>
    <property type="match status" value="1"/>
</dbReference>
<dbReference type="RefSeq" id="WP_158360046.1">
    <property type="nucleotide sequence ID" value="NZ_CP034879.1"/>
</dbReference>
<dbReference type="NCBIfam" id="TIGR00714">
    <property type="entry name" value="hscB"/>
    <property type="match status" value="1"/>
</dbReference>
<evidence type="ECO:0000256" key="7">
    <source>
        <dbReference type="HAMAP-Rule" id="MF_00682"/>
    </source>
</evidence>
<keyword evidence="3 7" id="KW-0143">Chaperone</keyword>
<dbReference type="SMART" id="SM00271">
    <property type="entry name" value="DnaJ"/>
    <property type="match status" value="1"/>
</dbReference>
<evidence type="ECO:0000256" key="5">
    <source>
        <dbReference type="ARBA" id="ARBA00025986"/>
    </source>
</evidence>